<organism evidence="1 2">
    <name type="scientific">Nocardioides vastitatis</name>
    <dbReference type="NCBI Taxonomy" id="2568655"/>
    <lineage>
        <taxon>Bacteria</taxon>
        <taxon>Bacillati</taxon>
        <taxon>Actinomycetota</taxon>
        <taxon>Actinomycetes</taxon>
        <taxon>Propionibacteriales</taxon>
        <taxon>Nocardioidaceae</taxon>
        <taxon>Nocardioides</taxon>
    </lineage>
</organism>
<protein>
    <recommendedName>
        <fullName evidence="3">LuxR family transcriptional regulator</fullName>
    </recommendedName>
</protein>
<dbReference type="RefSeq" id="WP_136433617.1">
    <property type="nucleotide sequence ID" value="NZ_JBHSNS010000015.1"/>
</dbReference>
<evidence type="ECO:0008006" key="3">
    <source>
        <dbReference type="Google" id="ProtNLM"/>
    </source>
</evidence>
<comment type="caution">
    <text evidence="1">The sequence shown here is derived from an EMBL/GenBank/DDBJ whole genome shotgun (WGS) entry which is preliminary data.</text>
</comment>
<dbReference type="Gene3D" id="1.25.40.10">
    <property type="entry name" value="Tetratricopeptide repeat domain"/>
    <property type="match status" value="1"/>
</dbReference>
<proteinExistence type="predicted"/>
<gene>
    <name evidence="1" type="ORF">ACFPQB_20795</name>
</gene>
<sequence>MNLMTEAFDDLAAARRHHSAARWAQACERYAAADRVSPLSIEDRESWAEAAQIGGRISEAVDQLARCFEERLATGAIHEATRAAYWLWSAHAFARAEFAVGAGWVERAREAAGGEEFGWLLIPQAYRHFARSDWQAAEGLLHRATELGIGRGDVDLVTIATTMRGRATLKLGFLERGVALLDEAMSRILARSTSVRATSAMYCAAIGSCYEAHDVGRAAEWSVALDAWLSTVPSLTGVYYGNCRIYRAMLLRLRGEWRRSEEELEDACAGLAADAQLIVGHAWYELGEIRRLQGKAHATHAYERAVTSGHSGQPGLALLRWREGDLAAAESGIRRALAERTTTDERLTILPAAAEVAIACGGFEVAESCAGEIESALATYPTPALRAIADSTRGRLLLAQGSAEEALPRLRAASEAWRELGAPYEAAVAGLHLAEARRAVGDEEGAALELRACRATFEHLGARPDECASLKWPQLEP</sequence>
<reference evidence="2" key="1">
    <citation type="journal article" date="2019" name="Int. J. Syst. Evol. Microbiol.">
        <title>The Global Catalogue of Microorganisms (GCM) 10K type strain sequencing project: providing services to taxonomists for standard genome sequencing and annotation.</title>
        <authorList>
            <consortium name="The Broad Institute Genomics Platform"/>
            <consortium name="The Broad Institute Genome Sequencing Center for Infectious Disease"/>
            <person name="Wu L."/>
            <person name="Ma J."/>
        </authorList>
    </citation>
    <scope>NUCLEOTIDE SEQUENCE [LARGE SCALE GENOMIC DNA]</scope>
    <source>
        <strain evidence="2">YIM 94188</strain>
    </source>
</reference>
<dbReference type="EMBL" id="JBHSNS010000015">
    <property type="protein sequence ID" value="MFC5731362.1"/>
    <property type="molecule type" value="Genomic_DNA"/>
</dbReference>
<keyword evidence="2" id="KW-1185">Reference proteome</keyword>
<evidence type="ECO:0000313" key="1">
    <source>
        <dbReference type="EMBL" id="MFC5731362.1"/>
    </source>
</evidence>
<dbReference type="InterPro" id="IPR011990">
    <property type="entry name" value="TPR-like_helical_dom_sf"/>
</dbReference>
<name>A0ABW0ZMS3_9ACTN</name>
<evidence type="ECO:0000313" key="2">
    <source>
        <dbReference type="Proteomes" id="UP001596072"/>
    </source>
</evidence>
<accession>A0ABW0ZMS3</accession>
<dbReference type="Proteomes" id="UP001596072">
    <property type="component" value="Unassembled WGS sequence"/>
</dbReference>